<evidence type="ECO:0000313" key="2">
    <source>
        <dbReference type="Proteomes" id="UP001155604"/>
    </source>
</evidence>
<protein>
    <submittedName>
        <fullName evidence="1">DUF481 domain-containing protein</fullName>
    </submittedName>
</protein>
<keyword evidence="2" id="KW-1185">Reference proteome</keyword>
<comment type="caution">
    <text evidence="1">The sequence shown here is derived from an EMBL/GenBank/DDBJ whole genome shotgun (WGS) entry which is preliminary data.</text>
</comment>
<accession>A0A9X2WSM1</accession>
<evidence type="ECO:0000313" key="1">
    <source>
        <dbReference type="EMBL" id="MCT7944715.1"/>
    </source>
</evidence>
<reference evidence="1" key="1">
    <citation type="journal article" date="2023" name="Int. J. Syst. Evol. Microbiol.">
        <title>&lt;i&gt;Shewanella septentrionalis&lt;/i&gt; sp. nov. and &lt;i&gt;Shewanella holmiensis&lt;/i&gt; sp. nov., isolated from Baltic Sea water and sediments.</title>
        <authorList>
            <person name="Martin-Rodriguez A.J."/>
            <person name="Thorell K."/>
            <person name="Joffre E."/>
            <person name="Jensie-Markopoulos S."/>
            <person name="Moore E.R.B."/>
            <person name="Sjoling A."/>
        </authorList>
    </citation>
    <scope>NUCLEOTIDE SEQUENCE</scope>
    <source>
        <strain evidence="1">SP1W3</strain>
    </source>
</reference>
<proteinExistence type="predicted"/>
<sequence length="343" mass="40158">MPTYPTPFMLSQSLMPNRYPTLSIAMLLVGLSGQSLADTVLLRNGDRITGEIKNFDEEHLIIKPNYSPKITIERSAIKSFETTQNHYWSINRTLHDVSIQYSDLDGFVLVNNRQTPISDLVFSDRKSDSEWRYSGSVEAAIDVTSNTKNTQKLHAKGDITAETLQWRHNLKTEVRYETEEKTTKRNTLEAHYSLDYLISEHWLLRQEDYFQEDRLDFPVRNYYAALGPGYRFWGIGRDKLDFVVTYNHFWLDSQIFTYQLNAWATTINYKQYWFDGVLETYADLQIAFPDTPTIDYISDSTIGLKYLLTQEIYLSFKYDINETQTPWHTTRDIKYNLGLGINF</sequence>
<name>A0A9X2WSM1_9GAMM</name>
<dbReference type="Pfam" id="PF04338">
    <property type="entry name" value="DUF481"/>
    <property type="match status" value="1"/>
</dbReference>
<dbReference type="EMBL" id="JAMTCC010000006">
    <property type="protein sequence ID" value="MCT7944715.1"/>
    <property type="molecule type" value="Genomic_DNA"/>
</dbReference>
<dbReference type="RefSeq" id="WP_261271979.1">
    <property type="nucleotide sequence ID" value="NZ_JAMTCC010000006.1"/>
</dbReference>
<dbReference type="InterPro" id="IPR007433">
    <property type="entry name" value="DUF481"/>
</dbReference>
<dbReference type="AlphaFoldDB" id="A0A9X2WSM1"/>
<gene>
    <name evidence="1" type="ORF">NE536_04970</name>
</gene>
<dbReference type="Proteomes" id="UP001155604">
    <property type="component" value="Unassembled WGS sequence"/>
</dbReference>
<organism evidence="1 2">
    <name type="scientific">Shewanella septentrionalis</name>
    <dbReference type="NCBI Taxonomy" id="2952223"/>
    <lineage>
        <taxon>Bacteria</taxon>
        <taxon>Pseudomonadati</taxon>
        <taxon>Pseudomonadota</taxon>
        <taxon>Gammaproteobacteria</taxon>
        <taxon>Alteromonadales</taxon>
        <taxon>Shewanellaceae</taxon>
        <taxon>Shewanella</taxon>
    </lineage>
</organism>